<proteinExistence type="predicted"/>
<accession>B7KEB5</accession>
<dbReference type="KEGG" id="cyc:PCC7424_4876"/>
<gene>
    <name evidence="1" type="ordered locus">PCC7424_4876</name>
</gene>
<sequence>MKIIHITSSHCPSRRQIESMAQAEGIPPSKLWINRRLVCSYLITFSIANATKNLENGEKALIKFPADVEFMIKKENGQVKVNSEHLAWMLGHDIETFPFSQMIK</sequence>
<dbReference type="eggNOG" id="ENOG50321KH">
    <property type="taxonomic scope" value="Bacteria"/>
</dbReference>
<organism evidence="1 2">
    <name type="scientific">Gloeothece citriformis (strain PCC 7424)</name>
    <name type="common">Cyanothece sp. (strain PCC 7424)</name>
    <dbReference type="NCBI Taxonomy" id="65393"/>
    <lineage>
        <taxon>Bacteria</taxon>
        <taxon>Bacillati</taxon>
        <taxon>Cyanobacteriota</taxon>
        <taxon>Cyanophyceae</taxon>
        <taxon>Oscillatoriophycideae</taxon>
        <taxon>Chroococcales</taxon>
        <taxon>Aphanothecaceae</taxon>
        <taxon>Gloeothece</taxon>
        <taxon>Gloeothece citriformis</taxon>
    </lineage>
</organism>
<evidence type="ECO:0000313" key="1">
    <source>
        <dbReference type="EMBL" id="ACK73233.1"/>
    </source>
</evidence>
<name>B7KEB5_GLOC7</name>
<dbReference type="EMBL" id="CP001291">
    <property type="protein sequence ID" value="ACK73233.1"/>
    <property type="molecule type" value="Genomic_DNA"/>
</dbReference>
<dbReference type="OrthoDB" id="9962894at2"/>
<reference evidence="2" key="1">
    <citation type="journal article" date="2011" name="MBio">
        <title>Novel metabolic attributes of the genus Cyanothece, comprising a group of unicellular nitrogen-fixing Cyanobacteria.</title>
        <authorList>
            <person name="Bandyopadhyay A."/>
            <person name="Elvitigala T."/>
            <person name="Welsh E."/>
            <person name="Stockel J."/>
            <person name="Liberton M."/>
            <person name="Min H."/>
            <person name="Sherman L.A."/>
            <person name="Pakrasi H.B."/>
        </authorList>
    </citation>
    <scope>NUCLEOTIDE SEQUENCE [LARGE SCALE GENOMIC DNA]</scope>
    <source>
        <strain evidence="2">PCC 7424</strain>
    </source>
</reference>
<protein>
    <submittedName>
        <fullName evidence="1">Uncharacterized protein</fullName>
    </submittedName>
</protein>
<keyword evidence="2" id="KW-1185">Reference proteome</keyword>
<dbReference type="HOGENOM" id="CLU_2245481_0_0_3"/>
<dbReference type="AlphaFoldDB" id="B7KEB5"/>
<evidence type="ECO:0000313" key="2">
    <source>
        <dbReference type="Proteomes" id="UP000002384"/>
    </source>
</evidence>
<dbReference type="Proteomes" id="UP000002384">
    <property type="component" value="Chromosome"/>
</dbReference>